<organism evidence="2 3">
    <name type="scientific">Pontibacter ummariensis</name>
    <dbReference type="NCBI Taxonomy" id="1610492"/>
    <lineage>
        <taxon>Bacteria</taxon>
        <taxon>Pseudomonadati</taxon>
        <taxon>Bacteroidota</taxon>
        <taxon>Cytophagia</taxon>
        <taxon>Cytophagales</taxon>
        <taxon>Hymenobacteraceae</taxon>
        <taxon>Pontibacter</taxon>
    </lineage>
</organism>
<sequence length="326" mass="36422">MKRVLLLACTILLVWDAQAQNRKQVADLSQYKHYYNPSLTGFEGSVIRTLYRSQWTGFEDAPTTIVASAELGLDSERIATRFNGRGRNRGGVDLSSRHALGITAFHDKFGPSKETQFALSYGSGIRLSEQLTLRWGAALAYTFNSFDGNKLTLDQENDPRFQGILGQNNRSSRGDINLGVSLTNANYYLGYAMQDVTEGKLISAGDEFLSDLYARKHMVQAGYRTNLSEQWGLVTNGLYQYDVMQKSTVGGQVKAVYQNTVWAGGGYRSNQAYNLTAGVRLNELRIAYAYESPVQQAQYIGRSTNEIAISYSLTSLKQRGYQLLIW</sequence>
<name>A0A239GFC4_9BACT</name>
<proteinExistence type="predicted"/>
<keyword evidence="3" id="KW-1185">Reference proteome</keyword>
<reference evidence="3" key="1">
    <citation type="submission" date="2017-06" db="EMBL/GenBank/DDBJ databases">
        <authorList>
            <person name="Varghese N."/>
            <person name="Submissions S."/>
        </authorList>
    </citation>
    <scope>NUCLEOTIDE SEQUENCE [LARGE SCALE GENOMIC DNA]</scope>
    <source>
        <strain evidence="3">NKM1</strain>
    </source>
</reference>
<keyword evidence="1" id="KW-0732">Signal</keyword>
<dbReference type="AlphaFoldDB" id="A0A239GFC4"/>
<dbReference type="RefSeq" id="WP_089319591.1">
    <property type="nucleotide sequence ID" value="NZ_FZOQ01000011.1"/>
</dbReference>
<protein>
    <submittedName>
        <fullName evidence="2">Type IX secretion system membrane protein, PorP/SprF family</fullName>
    </submittedName>
</protein>
<evidence type="ECO:0000313" key="2">
    <source>
        <dbReference type="EMBL" id="SNS67605.1"/>
    </source>
</evidence>
<dbReference type="OrthoDB" id="978914at2"/>
<dbReference type="Proteomes" id="UP000198432">
    <property type="component" value="Unassembled WGS sequence"/>
</dbReference>
<gene>
    <name evidence="2" type="ORF">SAMN06296052_11125</name>
</gene>
<dbReference type="InterPro" id="IPR019861">
    <property type="entry name" value="PorP/SprF_Bacteroidetes"/>
</dbReference>
<feature type="chain" id="PRO_5012986450" evidence="1">
    <location>
        <begin position="20"/>
        <end position="326"/>
    </location>
</feature>
<dbReference type="NCBIfam" id="TIGR03519">
    <property type="entry name" value="T9SS_PorP_fam"/>
    <property type="match status" value="1"/>
</dbReference>
<accession>A0A239GFC4</accession>
<evidence type="ECO:0000313" key="3">
    <source>
        <dbReference type="Proteomes" id="UP000198432"/>
    </source>
</evidence>
<dbReference type="Pfam" id="PF11751">
    <property type="entry name" value="PorP_SprF"/>
    <property type="match status" value="1"/>
</dbReference>
<evidence type="ECO:0000256" key="1">
    <source>
        <dbReference type="SAM" id="SignalP"/>
    </source>
</evidence>
<dbReference type="EMBL" id="FZOQ01000011">
    <property type="protein sequence ID" value="SNS67605.1"/>
    <property type="molecule type" value="Genomic_DNA"/>
</dbReference>
<feature type="signal peptide" evidence="1">
    <location>
        <begin position="1"/>
        <end position="19"/>
    </location>
</feature>